<keyword evidence="1" id="KW-0812">Transmembrane</keyword>
<feature type="transmembrane region" description="Helical" evidence="1">
    <location>
        <begin position="524"/>
        <end position="547"/>
    </location>
</feature>
<feature type="transmembrane region" description="Helical" evidence="1">
    <location>
        <begin position="450"/>
        <end position="472"/>
    </location>
</feature>
<keyword evidence="1" id="KW-1133">Transmembrane helix</keyword>
<dbReference type="AlphaFoldDB" id="A0AA36HT96"/>
<dbReference type="Proteomes" id="UP001178507">
    <property type="component" value="Unassembled WGS sequence"/>
</dbReference>
<sequence length="594" mass="67162">MASMPESAAGSSCLLDDEVLQPIRPGGCVSMGQTASCCEEEHVDAPKEVVLHKFNEPEAEDTDENPPRNVKDITVEIKKEVAADVAEAPDEVGHRLQKPMSGSSRLEKMEQLAVDHEIVRGIPLRESLKNWGRLWRWSPLDLAEEDRKSLWNRSKKVEGYDIFLSHTWLTKGRWKVLTLLLRSGWYMMLLGWVLFAALAMILCSYEVLPMSSSWLVELDGWTGHCTMGYWIWILSITGAFLGLFLSVYLPERIFKSSVCFLDVVSIHQTDSALMERGIYGLGGFLKVAKELRVLWSPPYLSRLWCVFELAAYRTANPKGKIVLNPLFIESVCTIMFFGSLLGSLLLQYTMLRKMNATVKNSAYSFGTLPLLVAIHVLRREVKLRHLLATGLRDFDLNDAECRNDFDREFIYAGIIQWYGSKEAFTKYVRGTLRRELLGCTYLQLKMPPQYLLMICLGPVCNALESTLALLMADCPTDIILRFIVGRVLATDLCWQLMCLKVALNLCDTLGAQTWPGVLNFVNSFIIFVIYCFCNLVGATIGSIAWEAGLWQSFLWLGGNVLLILLLIGFAKMIEKKNMCHLEKENQDNSEATPM</sequence>
<evidence type="ECO:0000313" key="2">
    <source>
        <dbReference type="EMBL" id="CAJ1374079.1"/>
    </source>
</evidence>
<feature type="transmembrane region" description="Helical" evidence="1">
    <location>
        <begin position="478"/>
        <end position="503"/>
    </location>
</feature>
<evidence type="ECO:0000256" key="1">
    <source>
        <dbReference type="SAM" id="Phobius"/>
    </source>
</evidence>
<feature type="transmembrane region" description="Helical" evidence="1">
    <location>
        <begin position="326"/>
        <end position="348"/>
    </location>
</feature>
<feature type="transmembrane region" description="Helical" evidence="1">
    <location>
        <begin position="228"/>
        <end position="249"/>
    </location>
</feature>
<protein>
    <submittedName>
        <fullName evidence="2">Uncharacterized protein</fullName>
    </submittedName>
</protein>
<keyword evidence="3" id="KW-1185">Reference proteome</keyword>
<reference evidence="2" key="1">
    <citation type="submission" date="2023-08" db="EMBL/GenBank/DDBJ databases">
        <authorList>
            <person name="Chen Y."/>
            <person name="Shah S."/>
            <person name="Dougan E. K."/>
            <person name="Thang M."/>
            <person name="Chan C."/>
        </authorList>
    </citation>
    <scope>NUCLEOTIDE SEQUENCE</scope>
</reference>
<proteinExistence type="predicted"/>
<keyword evidence="1" id="KW-0472">Membrane</keyword>
<organism evidence="2 3">
    <name type="scientific">Effrenium voratum</name>
    <dbReference type="NCBI Taxonomy" id="2562239"/>
    <lineage>
        <taxon>Eukaryota</taxon>
        <taxon>Sar</taxon>
        <taxon>Alveolata</taxon>
        <taxon>Dinophyceae</taxon>
        <taxon>Suessiales</taxon>
        <taxon>Symbiodiniaceae</taxon>
        <taxon>Effrenium</taxon>
    </lineage>
</organism>
<dbReference type="EMBL" id="CAUJNA010000230">
    <property type="protein sequence ID" value="CAJ1374079.1"/>
    <property type="molecule type" value="Genomic_DNA"/>
</dbReference>
<name>A0AA36HT96_9DINO</name>
<feature type="transmembrane region" description="Helical" evidence="1">
    <location>
        <begin position="360"/>
        <end position="377"/>
    </location>
</feature>
<evidence type="ECO:0000313" key="3">
    <source>
        <dbReference type="Proteomes" id="UP001178507"/>
    </source>
</evidence>
<comment type="caution">
    <text evidence="2">The sequence shown here is derived from an EMBL/GenBank/DDBJ whole genome shotgun (WGS) entry which is preliminary data.</text>
</comment>
<feature type="transmembrane region" description="Helical" evidence="1">
    <location>
        <begin position="553"/>
        <end position="573"/>
    </location>
</feature>
<gene>
    <name evidence="2" type="ORF">EVOR1521_LOCUS3712</name>
</gene>
<accession>A0AA36HT96</accession>
<feature type="transmembrane region" description="Helical" evidence="1">
    <location>
        <begin position="185"/>
        <end position="208"/>
    </location>
</feature>